<feature type="transmembrane region" description="Helical" evidence="1">
    <location>
        <begin position="337"/>
        <end position="365"/>
    </location>
</feature>
<evidence type="ECO:0000313" key="3">
    <source>
        <dbReference type="Proteomes" id="UP001303046"/>
    </source>
</evidence>
<proteinExistence type="predicted"/>
<gene>
    <name evidence="2" type="primary">Necator_chrIII.g9229</name>
    <name evidence="2" type="ORF">RB195_008464</name>
</gene>
<feature type="transmembrane region" description="Helical" evidence="1">
    <location>
        <begin position="105"/>
        <end position="127"/>
    </location>
</feature>
<keyword evidence="1" id="KW-0812">Transmembrane</keyword>
<name>A0ABR1CQ92_NECAM</name>
<sequence length="392" mass="42797">MPNEPNGYCGPHTSATNNSIQATNLNMDGNLRYQRRPGEHLMRGPYTGPIPRIRSKNVNPTNTAIDQYEDCSSTVDPLSSNSLIDFDKPDAHLPMDDESSRTLKIRSAISVLIPAAFQCVAAIAGFWPLAKESSNRYKYIHIVFCSLAVLQWLPSVHAVAIELNQTFVQMHEWYQMSSYLIYVILLCAAAFGAIILPSITLCIAATQLLPYSRQLKGDVIGVCLALGTALIAASVCCFSGYATSRSLTNVTQWKASPVIANQSALYSFALKEVIVASYVLLASVFFFVAAVQRNQSLVIAAAIIQLICVLALSQLLIPSRFAAVLINSRVLSIDNSIYPVAQVNVVLLYAFLIALLLVISIQFIATVISIRSHSTTIASAPTLEYPQQRTSF</sequence>
<feature type="transmembrane region" description="Helical" evidence="1">
    <location>
        <begin position="218"/>
        <end position="244"/>
    </location>
</feature>
<feature type="transmembrane region" description="Helical" evidence="1">
    <location>
        <begin position="297"/>
        <end position="317"/>
    </location>
</feature>
<keyword evidence="3" id="KW-1185">Reference proteome</keyword>
<protein>
    <submittedName>
        <fullName evidence="2">Uncharacterized protein</fullName>
    </submittedName>
</protein>
<dbReference type="EMBL" id="JAVFWL010000003">
    <property type="protein sequence ID" value="KAK6740007.1"/>
    <property type="molecule type" value="Genomic_DNA"/>
</dbReference>
<evidence type="ECO:0000256" key="1">
    <source>
        <dbReference type="SAM" id="Phobius"/>
    </source>
</evidence>
<organism evidence="2 3">
    <name type="scientific">Necator americanus</name>
    <name type="common">Human hookworm</name>
    <dbReference type="NCBI Taxonomy" id="51031"/>
    <lineage>
        <taxon>Eukaryota</taxon>
        <taxon>Metazoa</taxon>
        <taxon>Ecdysozoa</taxon>
        <taxon>Nematoda</taxon>
        <taxon>Chromadorea</taxon>
        <taxon>Rhabditida</taxon>
        <taxon>Rhabditina</taxon>
        <taxon>Rhabditomorpha</taxon>
        <taxon>Strongyloidea</taxon>
        <taxon>Ancylostomatidae</taxon>
        <taxon>Bunostominae</taxon>
        <taxon>Necator</taxon>
    </lineage>
</organism>
<feature type="transmembrane region" description="Helical" evidence="1">
    <location>
        <begin position="264"/>
        <end position="290"/>
    </location>
</feature>
<feature type="transmembrane region" description="Helical" evidence="1">
    <location>
        <begin position="179"/>
        <end position="206"/>
    </location>
</feature>
<dbReference type="Proteomes" id="UP001303046">
    <property type="component" value="Unassembled WGS sequence"/>
</dbReference>
<reference evidence="2 3" key="1">
    <citation type="submission" date="2023-08" db="EMBL/GenBank/DDBJ databases">
        <title>A Necator americanus chromosomal reference genome.</title>
        <authorList>
            <person name="Ilik V."/>
            <person name="Petrzelkova K.J."/>
            <person name="Pardy F."/>
            <person name="Fuh T."/>
            <person name="Niatou-Singa F.S."/>
            <person name="Gouil Q."/>
            <person name="Baker L."/>
            <person name="Ritchie M.E."/>
            <person name="Jex A.R."/>
            <person name="Gazzola D."/>
            <person name="Li H."/>
            <person name="Toshio Fujiwara R."/>
            <person name="Zhan B."/>
            <person name="Aroian R.V."/>
            <person name="Pafco B."/>
            <person name="Schwarz E.M."/>
        </authorList>
    </citation>
    <scope>NUCLEOTIDE SEQUENCE [LARGE SCALE GENOMIC DNA]</scope>
    <source>
        <strain evidence="2 3">Aroian</strain>
        <tissue evidence="2">Whole animal</tissue>
    </source>
</reference>
<accession>A0ABR1CQ92</accession>
<evidence type="ECO:0000313" key="2">
    <source>
        <dbReference type="EMBL" id="KAK6740007.1"/>
    </source>
</evidence>
<comment type="caution">
    <text evidence="2">The sequence shown here is derived from an EMBL/GenBank/DDBJ whole genome shotgun (WGS) entry which is preliminary data.</text>
</comment>
<keyword evidence="1" id="KW-1133">Transmembrane helix</keyword>
<keyword evidence="1" id="KW-0472">Membrane</keyword>
<feature type="transmembrane region" description="Helical" evidence="1">
    <location>
        <begin position="139"/>
        <end position="159"/>
    </location>
</feature>